<name>A0ABT7HR33_9BACT</name>
<dbReference type="SUPFAM" id="SSF81901">
    <property type="entry name" value="HCP-like"/>
    <property type="match status" value="1"/>
</dbReference>
<gene>
    <name evidence="10" type="ORF">NYG85_08095</name>
</gene>
<evidence type="ECO:0000256" key="8">
    <source>
        <dbReference type="ARBA" id="ARBA00023251"/>
    </source>
</evidence>
<dbReference type="InterPro" id="IPR011990">
    <property type="entry name" value="TPR-like_helical_dom_sf"/>
</dbReference>
<dbReference type="EMBL" id="JANURM010000010">
    <property type="protein sequence ID" value="MDL0089323.1"/>
    <property type="molecule type" value="Genomic_DNA"/>
</dbReference>
<keyword evidence="8" id="KW-0046">Antibiotic resistance</keyword>
<keyword evidence="6" id="KW-0802">TPR repeat</keyword>
<dbReference type="EC" id="3.5.2.6" evidence="3"/>
<evidence type="ECO:0000256" key="6">
    <source>
        <dbReference type="ARBA" id="ARBA00022803"/>
    </source>
</evidence>
<dbReference type="Proteomes" id="UP001173801">
    <property type="component" value="Unassembled WGS sequence"/>
</dbReference>
<dbReference type="RefSeq" id="WP_284937982.1">
    <property type="nucleotide sequence ID" value="NZ_JANURM010000010.1"/>
</dbReference>
<keyword evidence="7" id="KW-1015">Disulfide bond</keyword>
<protein>
    <recommendedName>
        <fullName evidence="3">beta-lactamase</fullName>
        <ecNumber evidence="3">3.5.2.6</ecNumber>
    </recommendedName>
</protein>
<reference evidence="10" key="2">
    <citation type="journal article" date="2023" name="Microorganisms">
        <title>Isolation and Genomic Characteristics of Cat-Borne Campylobacter felis sp. nov. and Sheep-Borne Campylobacter ovis sp. nov.</title>
        <authorList>
            <person name="Wang H."/>
            <person name="Li Y."/>
            <person name="Gu Y."/>
            <person name="Zhou G."/>
            <person name="Chen X."/>
            <person name="Zhang X."/>
            <person name="Shao Z."/>
            <person name="Zhang J."/>
            <person name="Zhang M."/>
        </authorList>
    </citation>
    <scope>NUCLEOTIDE SEQUENCE</scope>
    <source>
        <strain evidence="10">PS10</strain>
    </source>
</reference>
<feature type="signal peptide" evidence="9">
    <location>
        <begin position="1"/>
        <end position="22"/>
    </location>
</feature>
<dbReference type="PANTHER" id="PTHR13891">
    <property type="entry name" value="CYTOCHROME C OXIDASE ASSEMBLY FACTOR 7"/>
    <property type="match status" value="1"/>
</dbReference>
<evidence type="ECO:0000256" key="7">
    <source>
        <dbReference type="ARBA" id="ARBA00023157"/>
    </source>
</evidence>
<evidence type="ECO:0000256" key="5">
    <source>
        <dbReference type="ARBA" id="ARBA00022801"/>
    </source>
</evidence>
<sequence length="207" mass="23349">MKNIKFSKVILGLAVTSAFVFANGDLKTLEKECENGVVKSCNLAGGQYYNGSFEAKQDYEKALKYFTKACEAKEDSEDKFSSCFQLGNMYFFDQGVEKNPKKAVELYKKACDGKEGYGCDGLAVAYYNGIGVKKDEVKATAMFRNYCDENNRVFSCNMFATIIENSDKQKALIYYKKACDIGKNDIKQLIVGKEVWQDSCNKYEILK</sequence>
<comment type="catalytic activity">
    <reaction evidence="1">
        <text>a beta-lactam + H2O = a substituted beta-amino acid</text>
        <dbReference type="Rhea" id="RHEA:20401"/>
        <dbReference type="ChEBI" id="CHEBI:15377"/>
        <dbReference type="ChEBI" id="CHEBI:35627"/>
        <dbReference type="ChEBI" id="CHEBI:140347"/>
        <dbReference type="EC" id="3.5.2.6"/>
    </reaction>
</comment>
<keyword evidence="5" id="KW-0378">Hydrolase</keyword>
<feature type="chain" id="PRO_5046508858" description="beta-lactamase" evidence="9">
    <location>
        <begin position="23"/>
        <end position="207"/>
    </location>
</feature>
<keyword evidence="9" id="KW-0732">Signal</keyword>
<keyword evidence="11" id="KW-1185">Reference proteome</keyword>
<dbReference type="PANTHER" id="PTHR13891:SF1">
    <property type="entry name" value="CYTOCHROME C OXIDASE ASSEMBLY FACTOR 7"/>
    <property type="match status" value="1"/>
</dbReference>
<dbReference type="InterPro" id="IPR040239">
    <property type="entry name" value="HcpB-like"/>
</dbReference>
<comment type="similarity">
    <text evidence="2">Belongs to the hcp beta-lactamase family.</text>
</comment>
<evidence type="ECO:0000256" key="9">
    <source>
        <dbReference type="SAM" id="SignalP"/>
    </source>
</evidence>
<comment type="caution">
    <text evidence="10">The sequence shown here is derived from an EMBL/GenBank/DDBJ whole genome shotgun (WGS) entry which is preliminary data.</text>
</comment>
<dbReference type="SMART" id="SM00671">
    <property type="entry name" value="SEL1"/>
    <property type="match status" value="4"/>
</dbReference>
<evidence type="ECO:0000256" key="3">
    <source>
        <dbReference type="ARBA" id="ARBA00012865"/>
    </source>
</evidence>
<proteinExistence type="inferred from homology"/>
<evidence type="ECO:0000256" key="2">
    <source>
        <dbReference type="ARBA" id="ARBA00008486"/>
    </source>
</evidence>
<reference evidence="10" key="1">
    <citation type="submission" date="2022-08" db="EMBL/GenBank/DDBJ databases">
        <authorList>
            <person name="Wang H."/>
        </authorList>
    </citation>
    <scope>NUCLEOTIDE SEQUENCE</scope>
    <source>
        <strain evidence="10">PS10</strain>
    </source>
</reference>
<organism evidence="10 11">
    <name type="scientific">Campylobacter gastrosuis</name>
    <dbReference type="NCBI Taxonomy" id="2974576"/>
    <lineage>
        <taxon>Bacteria</taxon>
        <taxon>Pseudomonadati</taxon>
        <taxon>Campylobacterota</taxon>
        <taxon>Epsilonproteobacteria</taxon>
        <taxon>Campylobacterales</taxon>
        <taxon>Campylobacteraceae</taxon>
        <taxon>Campylobacter</taxon>
    </lineage>
</organism>
<dbReference type="InterPro" id="IPR006597">
    <property type="entry name" value="Sel1-like"/>
</dbReference>
<dbReference type="Gene3D" id="1.25.40.10">
    <property type="entry name" value="Tetratricopeptide repeat domain"/>
    <property type="match status" value="1"/>
</dbReference>
<evidence type="ECO:0000256" key="4">
    <source>
        <dbReference type="ARBA" id="ARBA00022737"/>
    </source>
</evidence>
<accession>A0ABT7HR33</accession>
<evidence type="ECO:0000256" key="1">
    <source>
        <dbReference type="ARBA" id="ARBA00001526"/>
    </source>
</evidence>
<evidence type="ECO:0000313" key="11">
    <source>
        <dbReference type="Proteomes" id="UP001173801"/>
    </source>
</evidence>
<dbReference type="Pfam" id="PF08238">
    <property type="entry name" value="Sel1"/>
    <property type="match status" value="4"/>
</dbReference>
<keyword evidence="4" id="KW-0677">Repeat</keyword>
<evidence type="ECO:0000313" key="10">
    <source>
        <dbReference type="EMBL" id="MDL0089323.1"/>
    </source>
</evidence>